<evidence type="ECO:0000256" key="1">
    <source>
        <dbReference type="ARBA" id="ARBA00022729"/>
    </source>
</evidence>
<name>A0A291QTK5_9BACT</name>
<dbReference type="PANTHER" id="PTHR43037">
    <property type="entry name" value="UNNAMED PRODUCT-RELATED"/>
    <property type="match status" value="1"/>
</dbReference>
<dbReference type="KEGG" id="cbae:COR50_08835"/>
<organism evidence="2 3">
    <name type="scientific">Chitinophaga caeni</name>
    <dbReference type="NCBI Taxonomy" id="2029983"/>
    <lineage>
        <taxon>Bacteria</taxon>
        <taxon>Pseudomonadati</taxon>
        <taxon>Bacteroidota</taxon>
        <taxon>Chitinophagia</taxon>
        <taxon>Chitinophagales</taxon>
        <taxon>Chitinophagaceae</taxon>
        <taxon>Chitinophaga</taxon>
    </lineage>
</organism>
<dbReference type="SUPFAM" id="SSF53474">
    <property type="entry name" value="alpha/beta-Hydrolases"/>
    <property type="match status" value="1"/>
</dbReference>
<keyword evidence="1" id="KW-0732">Signal</keyword>
<dbReference type="PANTHER" id="PTHR43037:SF1">
    <property type="entry name" value="BLL1128 PROTEIN"/>
    <property type="match status" value="1"/>
</dbReference>
<dbReference type="Proteomes" id="UP000220133">
    <property type="component" value="Chromosome"/>
</dbReference>
<dbReference type="AlphaFoldDB" id="A0A291QTK5"/>
<gene>
    <name evidence="2" type="ORF">COR50_08835</name>
</gene>
<proteinExistence type="predicted"/>
<keyword evidence="3" id="KW-1185">Reference proteome</keyword>
<reference evidence="2 3" key="1">
    <citation type="submission" date="2017-10" db="EMBL/GenBank/DDBJ databases">
        <title>Paenichitinophaga pekingensis gen. nov., sp. nov., isolated from activated sludge.</title>
        <authorList>
            <person name="Jin D."/>
            <person name="Kong X."/>
            <person name="Deng Y."/>
            <person name="Bai Z."/>
        </authorList>
    </citation>
    <scope>NUCLEOTIDE SEQUENCE [LARGE SCALE GENOMIC DNA]</scope>
    <source>
        <strain evidence="2 3">13</strain>
    </source>
</reference>
<dbReference type="OrthoDB" id="9764953at2"/>
<evidence type="ECO:0000313" key="3">
    <source>
        <dbReference type="Proteomes" id="UP000220133"/>
    </source>
</evidence>
<dbReference type="InterPro" id="IPR029058">
    <property type="entry name" value="AB_hydrolase_fold"/>
</dbReference>
<protein>
    <submittedName>
        <fullName evidence="2">Phospholipase</fullName>
    </submittedName>
</protein>
<dbReference type="Gene3D" id="3.40.50.1820">
    <property type="entry name" value="alpha/beta hydrolase"/>
    <property type="match status" value="1"/>
</dbReference>
<dbReference type="InterPro" id="IPR050955">
    <property type="entry name" value="Plant_Biomass_Hydrol_Est"/>
</dbReference>
<evidence type="ECO:0000313" key="2">
    <source>
        <dbReference type="EMBL" id="ATL47267.1"/>
    </source>
</evidence>
<dbReference type="EMBL" id="CP023777">
    <property type="protein sequence ID" value="ATL47267.1"/>
    <property type="molecule type" value="Genomic_DNA"/>
</dbReference>
<dbReference type="RefSeq" id="WP_098193649.1">
    <property type="nucleotide sequence ID" value="NZ_CP023777.1"/>
</dbReference>
<accession>A0A291QTK5</accession>
<sequence length="261" mass="29692">MKLVDTMIRYAIALCIALIYIVPSYANSNFHTGVPQDETGLKVPTGFSVHKIRKAGPYVEEYLLFLPANYNDRKMRNYHWPVIFFLHGKGERGEDINKVRDMGLPHMLKHRQQFPFIMIAPLAKSAINYWDINSLNILYEEIISLYKVDLSRIYLTGLSMGGHGTWTWGMDSPGKFAAIVPICGYGKTGNACALATMPIWAFHNEDDDTVPVRATRQLVQAVRDCGNKKVLYTESARGGHNAWGKAYYESDLFTWLLKQHK</sequence>